<keyword evidence="8 11" id="KW-0472">Membrane</keyword>
<dbReference type="CDD" id="cd06579">
    <property type="entry name" value="TM_PBP1_transp_AraH_like"/>
    <property type="match status" value="1"/>
</dbReference>
<feature type="transmembrane region" description="Helical" evidence="11">
    <location>
        <begin position="336"/>
        <end position="363"/>
    </location>
</feature>
<dbReference type="KEGG" id="lpk:LACPI_1213"/>
<proteinExistence type="predicted"/>
<feature type="transmembrane region" description="Helical" evidence="11">
    <location>
        <begin position="123"/>
        <end position="149"/>
    </location>
</feature>
<gene>
    <name evidence="12" type="primary">xylH</name>
    <name evidence="12" type="ORF">LACPI_1213</name>
</gene>
<feature type="transmembrane region" description="Helical" evidence="11">
    <location>
        <begin position="249"/>
        <end position="270"/>
    </location>
</feature>
<feature type="transmembrane region" description="Helical" evidence="11">
    <location>
        <begin position="56"/>
        <end position="76"/>
    </location>
</feature>
<evidence type="ECO:0000313" key="13">
    <source>
        <dbReference type="Proteomes" id="UP000033166"/>
    </source>
</evidence>
<feature type="transmembrane region" description="Helical" evidence="11">
    <location>
        <begin position="97"/>
        <end position="117"/>
    </location>
</feature>
<comment type="subcellular location">
    <subcellularLocation>
        <location evidence="1">Cell membrane</location>
        <topology evidence="1">Multi-pass membrane protein</topology>
    </subcellularLocation>
</comment>
<keyword evidence="2" id="KW-0813">Transport</keyword>
<reference evidence="13" key="1">
    <citation type="submission" date="2015-01" db="EMBL/GenBank/DDBJ databases">
        <authorList>
            <person name="Andreevskaya M."/>
        </authorList>
    </citation>
    <scope>NUCLEOTIDE SEQUENCE [LARGE SCALE GENOMIC DNA]</scope>
    <source>
        <strain evidence="13">MKFS47</strain>
    </source>
</reference>
<comment type="function">
    <text evidence="9">Part of the binding-protein-dependent transport system for D-xylose. Probably responsible for the translocation of the substrate across the membrane.</text>
</comment>
<keyword evidence="7 11" id="KW-1133">Transmembrane helix</keyword>
<evidence type="ECO:0000256" key="2">
    <source>
        <dbReference type="ARBA" id="ARBA00022448"/>
    </source>
</evidence>
<dbReference type="RefSeq" id="WP_047915554.1">
    <property type="nucleotide sequence ID" value="NZ_LN774769.1"/>
</dbReference>
<dbReference type="EMBL" id="LN774769">
    <property type="protein sequence ID" value="CEN28413.1"/>
    <property type="molecule type" value="Genomic_DNA"/>
</dbReference>
<feature type="transmembrane region" description="Helical" evidence="11">
    <location>
        <begin position="217"/>
        <end position="237"/>
    </location>
</feature>
<sequence>MNKKGQEASFKSLISQNLKQYGMIGALVALVVFFQISTNGLLLLPNSFVALIQQNAYVLILSMGMVMIIIATHIDLSVGSQVAFIGGILAILMEKMHVNWVFAIFVAIAVGLLIGAWHSFWVAYVGIPGFITTLAGMLLFRGLSTILVGESVPIKSQAYRNIAKGYLPNVLGFAGPFDVLTLVIGILIIAFIIYSTLRNIKRAISAGITLSSNDKTLKYITAGVGIIVVGFVTYLLAQSGNGTEGGMPITLVIVGLLFVMYNFITTSTVFGRQVYAVGGNRKAATLSGINTRLVDFKLFLHMGFLVSIASIVMLSRSASATAVAGQEFEMDAIAACFIGGTAVTGGAGTIPGVMIGSAVMGVLNQGLSLLGVSSAWVKAIKGLVLLLAVAFDIMSKKKKR</sequence>
<evidence type="ECO:0000256" key="8">
    <source>
        <dbReference type="ARBA" id="ARBA00023136"/>
    </source>
</evidence>
<dbReference type="AlphaFoldDB" id="A0A0D6DWS6"/>
<evidence type="ECO:0000256" key="9">
    <source>
        <dbReference type="ARBA" id="ARBA00035611"/>
    </source>
</evidence>
<feature type="transmembrane region" description="Helical" evidence="11">
    <location>
        <begin position="170"/>
        <end position="197"/>
    </location>
</feature>
<dbReference type="STRING" id="1364.LP2241_30213"/>
<dbReference type="GO" id="GO:0005886">
    <property type="term" value="C:plasma membrane"/>
    <property type="evidence" value="ECO:0007669"/>
    <property type="project" value="UniProtKB-SubCell"/>
</dbReference>
<evidence type="ECO:0000256" key="6">
    <source>
        <dbReference type="ARBA" id="ARBA00022692"/>
    </source>
</evidence>
<evidence type="ECO:0000256" key="4">
    <source>
        <dbReference type="ARBA" id="ARBA00022519"/>
    </source>
</evidence>
<evidence type="ECO:0000256" key="10">
    <source>
        <dbReference type="ARBA" id="ARBA00035686"/>
    </source>
</evidence>
<dbReference type="Proteomes" id="UP000033166">
    <property type="component" value="Chromosome I"/>
</dbReference>
<feature type="transmembrane region" description="Helical" evidence="11">
    <location>
        <begin position="21"/>
        <end position="44"/>
    </location>
</feature>
<keyword evidence="6 11" id="KW-0812">Transmembrane</keyword>
<evidence type="ECO:0000256" key="5">
    <source>
        <dbReference type="ARBA" id="ARBA00022597"/>
    </source>
</evidence>
<name>A0A0D6DWS6_9LACT</name>
<keyword evidence="4" id="KW-0997">Cell inner membrane</keyword>
<dbReference type="GO" id="GO:0022857">
    <property type="term" value="F:transmembrane transporter activity"/>
    <property type="evidence" value="ECO:0007669"/>
    <property type="project" value="InterPro"/>
</dbReference>
<protein>
    <recommendedName>
        <fullName evidence="10">Xylose transport system permease protein XylH</fullName>
    </recommendedName>
</protein>
<dbReference type="PANTHER" id="PTHR32196">
    <property type="entry name" value="ABC TRANSPORTER PERMEASE PROTEIN YPHD-RELATED-RELATED"/>
    <property type="match status" value="1"/>
</dbReference>
<evidence type="ECO:0000256" key="3">
    <source>
        <dbReference type="ARBA" id="ARBA00022475"/>
    </source>
</evidence>
<dbReference type="HOGENOM" id="CLU_028880_2_0_9"/>
<dbReference type="PANTHER" id="PTHR32196:SF32">
    <property type="entry name" value="XYLOSE TRANSPORT SYSTEM PERMEASE PROTEIN XYLH"/>
    <property type="match status" value="1"/>
</dbReference>
<accession>A0A0D6DWS6</accession>
<evidence type="ECO:0000256" key="11">
    <source>
        <dbReference type="SAM" id="Phobius"/>
    </source>
</evidence>
<evidence type="ECO:0000256" key="1">
    <source>
        <dbReference type="ARBA" id="ARBA00004651"/>
    </source>
</evidence>
<evidence type="ECO:0000256" key="7">
    <source>
        <dbReference type="ARBA" id="ARBA00022989"/>
    </source>
</evidence>
<feature type="transmembrane region" description="Helical" evidence="11">
    <location>
        <begin position="298"/>
        <end position="315"/>
    </location>
</feature>
<dbReference type="InterPro" id="IPR001851">
    <property type="entry name" value="ABC_transp_permease"/>
</dbReference>
<keyword evidence="3" id="KW-1003">Cell membrane</keyword>
<keyword evidence="5" id="KW-0762">Sugar transport</keyword>
<dbReference type="Pfam" id="PF02653">
    <property type="entry name" value="BPD_transp_2"/>
    <property type="match status" value="1"/>
</dbReference>
<organism evidence="12 13">
    <name type="scientific">Pseudolactococcus piscium MKFS47</name>
    <dbReference type="NCBI Taxonomy" id="297352"/>
    <lineage>
        <taxon>Bacteria</taxon>
        <taxon>Bacillati</taxon>
        <taxon>Bacillota</taxon>
        <taxon>Bacilli</taxon>
        <taxon>Lactobacillales</taxon>
        <taxon>Streptococcaceae</taxon>
        <taxon>Pseudolactococcus</taxon>
    </lineage>
</organism>
<feature type="transmembrane region" description="Helical" evidence="11">
    <location>
        <begin position="375"/>
        <end position="394"/>
    </location>
</feature>
<evidence type="ECO:0000313" key="12">
    <source>
        <dbReference type="EMBL" id="CEN28413.1"/>
    </source>
</evidence>